<name>A0ABP7XFW3_9FLAO</name>
<reference evidence="2" key="1">
    <citation type="journal article" date="2019" name="Int. J. Syst. Evol. Microbiol.">
        <title>The Global Catalogue of Microorganisms (GCM) 10K type strain sequencing project: providing services to taxonomists for standard genome sequencing and annotation.</title>
        <authorList>
            <consortium name="The Broad Institute Genomics Platform"/>
            <consortium name="The Broad Institute Genome Sequencing Center for Infectious Disease"/>
            <person name="Wu L."/>
            <person name="Ma J."/>
        </authorList>
    </citation>
    <scope>NUCLEOTIDE SEQUENCE [LARGE SCALE GENOMIC DNA]</scope>
    <source>
        <strain evidence="2">JCM 17106</strain>
    </source>
</reference>
<comment type="caution">
    <text evidence="1">The sequence shown here is derived from an EMBL/GenBank/DDBJ whole genome shotgun (WGS) entry which is preliminary data.</text>
</comment>
<dbReference type="Proteomes" id="UP001500459">
    <property type="component" value="Unassembled WGS sequence"/>
</dbReference>
<keyword evidence="2" id="KW-1185">Reference proteome</keyword>
<proteinExistence type="predicted"/>
<gene>
    <name evidence="1" type="ORF">GCM10022393_14420</name>
</gene>
<evidence type="ECO:0000313" key="1">
    <source>
        <dbReference type="EMBL" id="GAA4114744.1"/>
    </source>
</evidence>
<dbReference type="EMBL" id="BAABCW010000004">
    <property type="protein sequence ID" value="GAA4114744.1"/>
    <property type="molecule type" value="Genomic_DNA"/>
</dbReference>
<accession>A0ABP7XFW3</accession>
<evidence type="ECO:0000313" key="2">
    <source>
        <dbReference type="Proteomes" id="UP001500459"/>
    </source>
</evidence>
<dbReference type="RefSeq" id="WP_344926017.1">
    <property type="nucleotide sequence ID" value="NZ_BAABCW010000004.1"/>
</dbReference>
<protein>
    <submittedName>
        <fullName evidence="1">Uncharacterized protein</fullName>
    </submittedName>
</protein>
<organism evidence="1 2">
    <name type="scientific">Aquimarina addita</name>
    <dbReference type="NCBI Taxonomy" id="870485"/>
    <lineage>
        <taxon>Bacteria</taxon>
        <taxon>Pseudomonadati</taxon>
        <taxon>Bacteroidota</taxon>
        <taxon>Flavobacteriia</taxon>
        <taxon>Flavobacteriales</taxon>
        <taxon>Flavobacteriaceae</taxon>
        <taxon>Aquimarina</taxon>
    </lineage>
</organism>
<sequence>MTETEIYSLMNHYFIKELKRKDSLLLFSNRQLISPDENLIAIHNDLEIPLTRQNTYAYFPVYTKNNWDMSKLHGVRAIYPDEYMTYFEDDNRHDSTKKWDSIYDSHYIHNVSKPIYNPANKKVVIKDFPYKPTLPGCIVGEQYELYYYQKTENNVWKRIEN</sequence>